<gene>
    <name evidence="1" type="ORF">NUW58_g5772</name>
</gene>
<accession>A0ACC1P005</accession>
<protein>
    <submittedName>
        <fullName evidence="1">Uncharacterized protein</fullName>
    </submittedName>
</protein>
<name>A0ACC1P005_9PEZI</name>
<dbReference type="EMBL" id="JAPDGR010001185">
    <property type="protein sequence ID" value="KAJ2984990.1"/>
    <property type="molecule type" value="Genomic_DNA"/>
</dbReference>
<evidence type="ECO:0000313" key="2">
    <source>
        <dbReference type="Proteomes" id="UP001143856"/>
    </source>
</evidence>
<reference evidence="1" key="1">
    <citation type="submission" date="2022-10" db="EMBL/GenBank/DDBJ databases">
        <title>Genome Sequence of Xylaria curta.</title>
        <authorList>
            <person name="Buettner E."/>
        </authorList>
    </citation>
    <scope>NUCLEOTIDE SEQUENCE</scope>
    <source>
        <strain evidence="1">Babe10</strain>
    </source>
</reference>
<keyword evidence="2" id="KW-1185">Reference proteome</keyword>
<organism evidence="1 2">
    <name type="scientific">Xylaria curta</name>
    <dbReference type="NCBI Taxonomy" id="42375"/>
    <lineage>
        <taxon>Eukaryota</taxon>
        <taxon>Fungi</taxon>
        <taxon>Dikarya</taxon>
        <taxon>Ascomycota</taxon>
        <taxon>Pezizomycotina</taxon>
        <taxon>Sordariomycetes</taxon>
        <taxon>Xylariomycetidae</taxon>
        <taxon>Xylariales</taxon>
        <taxon>Xylariaceae</taxon>
        <taxon>Xylaria</taxon>
    </lineage>
</organism>
<dbReference type="Proteomes" id="UP001143856">
    <property type="component" value="Unassembled WGS sequence"/>
</dbReference>
<comment type="caution">
    <text evidence="1">The sequence shown here is derived from an EMBL/GenBank/DDBJ whole genome shotgun (WGS) entry which is preliminary data.</text>
</comment>
<sequence>MPPFYNMTWDFLSLYLAPVHKKPIAASSVSSPPRVTSLVSRTLIVPATTFTAVSPPKARRMSFQFHSSAVIVVRSPTKLHVHTNALSPRHPQNSRHPNTHLLPAHSSRARQSNGSDPGTGGNAADEAEIYREIESIIDCYLWRPGAAKSENEKRKAETVAEYFAEVPLDVEMKIKGFI</sequence>
<evidence type="ECO:0000313" key="1">
    <source>
        <dbReference type="EMBL" id="KAJ2984990.1"/>
    </source>
</evidence>
<proteinExistence type="predicted"/>